<feature type="region of interest" description="Disordered" evidence="1">
    <location>
        <begin position="441"/>
        <end position="464"/>
    </location>
</feature>
<feature type="compositionally biased region" description="Low complexity" evidence="1">
    <location>
        <begin position="586"/>
        <end position="602"/>
    </location>
</feature>
<protein>
    <submittedName>
        <fullName evidence="3">Uncharacterized protein</fullName>
    </submittedName>
</protein>
<dbReference type="PANTHER" id="PTHR46345">
    <property type="entry name" value="INVERTED FORMIN-2"/>
    <property type="match status" value="1"/>
</dbReference>
<comment type="caution">
    <text evidence="3">The sequence shown here is derived from an EMBL/GenBank/DDBJ whole genome shotgun (WGS) entry which is preliminary data.</text>
</comment>
<feature type="chain" id="PRO_5035180025" evidence="2">
    <location>
        <begin position="36"/>
        <end position="2275"/>
    </location>
</feature>
<feature type="region of interest" description="Disordered" evidence="1">
    <location>
        <begin position="575"/>
        <end position="605"/>
    </location>
</feature>
<feature type="region of interest" description="Disordered" evidence="1">
    <location>
        <begin position="279"/>
        <end position="312"/>
    </location>
</feature>
<dbReference type="InterPro" id="IPR013320">
    <property type="entry name" value="ConA-like_dom_sf"/>
</dbReference>
<reference evidence="3" key="1">
    <citation type="journal article" date="2021" name="Proc. Natl. Acad. Sci. U.S.A.">
        <title>Three genomes in the algal genus Volvox reveal the fate of a haploid sex-determining region after a transition to homothallism.</title>
        <authorList>
            <person name="Yamamoto K."/>
            <person name="Hamaji T."/>
            <person name="Kawai-Toyooka H."/>
            <person name="Matsuzaki R."/>
            <person name="Takahashi F."/>
            <person name="Nishimura Y."/>
            <person name="Kawachi M."/>
            <person name="Noguchi H."/>
            <person name="Minakuchi Y."/>
            <person name="Umen J.G."/>
            <person name="Toyoda A."/>
            <person name="Nozaki H."/>
        </authorList>
    </citation>
    <scope>NUCLEOTIDE SEQUENCE</scope>
    <source>
        <strain evidence="3">NIES-3780</strain>
    </source>
</reference>
<evidence type="ECO:0000313" key="4">
    <source>
        <dbReference type="Proteomes" id="UP000747399"/>
    </source>
</evidence>
<feature type="compositionally biased region" description="Pro residues" evidence="1">
    <location>
        <begin position="292"/>
        <end position="303"/>
    </location>
</feature>
<dbReference type="SUPFAM" id="SSF69318">
    <property type="entry name" value="Integrin alpha N-terminal domain"/>
    <property type="match status" value="1"/>
</dbReference>
<keyword evidence="4" id="KW-1185">Reference proteome</keyword>
<feature type="compositionally biased region" description="Pro residues" evidence="1">
    <location>
        <begin position="929"/>
        <end position="964"/>
    </location>
</feature>
<proteinExistence type="predicted"/>
<gene>
    <name evidence="3" type="ORF">Vafri_17315</name>
</gene>
<evidence type="ECO:0000256" key="1">
    <source>
        <dbReference type="SAM" id="MobiDB-lite"/>
    </source>
</evidence>
<dbReference type="InterPro" id="IPR028994">
    <property type="entry name" value="Integrin_alpha_N"/>
</dbReference>
<keyword evidence="2" id="KW-0732">Signal</keyword>
<organism evidence="3 4">
    <name type="scientific">Volvox africanus</name>
    <dbReference type="NCBI Taxonomy" id="51714"/>
    <lineage>
        <taxon>Eukaryota</taxon>
        <taxon>Viridiplantae</taxon>
        <taxon>Chlorophyta</taxon>
        <taxon>core chlorophytes</taxon>
        <taxon>Chlorophyceae</taxon>
        <taxon>CS clade</taxon>
        <taxon>Chlamydomonadales</taxon>
        <taxon>Volvocaceae</taxon>
        <taxon>Volvox</taxon>
    </lineage>
</organism>
<evidence type="ECO:0000313" key="3">
    <source>
        <dbReference type="EMBL" id="GIL63342.1"/>
    </source>
</evidence>
<name>A0A8J4FA31_9CHLO</name>
<evidence type="ECO:0000256" key="2">
    <source>
        <dbReference type="SAM" id="SignalP"/>
    </source>
</evidence>
<sequence length="2275" mass="245307">MRPLRRPGLIIMALPLKSRLLQVLVLGLLMGVSHARAEGQTCWKALTGTYNALIVAASENVRMREVVPPPSASASSNNASAAEPVVSIIPVSSQGSFMYLRPTYKLTSCDNVTGTSQLSIRITVQGCDSFTAVTTPMSPADCTEDNRCTRNASACSNPCATGLMATLEGNFIVDASGTVSGLSVRVVPDAAVAFLLGAGGAASANTGSIQGTAESMEGDLDYLMTTAMICRGGMSYSGPSSSTEESGVLTESVYGMFRLLSDQAHIRMDNVSEEIPVLSYGGIEGNNGADGSPPPPSAPPPGSPSQAGDNYQRVETPGFYVHNAETKVTPASDGGSLLATTTRHVVPTDAAYESVPGNPYSIPAGGLSHTLISETGKVVARVDMTLTELVLPPREQNGTLNNSSDSSNGGEGAGISDNNGNGTSKEAPVIRSRSILVMTQLPRAPPPNGSGKSSTGSSTASLRTSNNMANTMDTAYGLTSGSKTTNPFSAGGTDPIPQLSQQLSLNIEDLKGISSLNVDDVYPGGNGAAAALKEHQAVLAERARHRRRRALRILQSIGADSQILSELAAEEGVEWPGASMQDGASESETVISSSSTRQSSSLKRSRRRKMKDLDLDIVIDFSKYASTKIGGYEFGIMAGVGANAALVRKYRNVTAGAGVYAYLHVNLFSRWFNDSVAFRYGGAFSLTRYPNGAYSTQNSYFRKLFKIINYKMWDETKPAPLMTKTSCTSYKGIADKGFIIDRSWSLYSSSYTKTLAELTKVGIKLGILDLVVSLDIGVDLYLAMGTCNYQNSNPSAGAGAGLGGYVAVAAEVKLDLIIFSANLRASVTLVRPVVTGFAFWTYNMMMYGEQWEPSCYTIDLELWGFDIHISFTMKIGVWIFAITKTVNIIDTNGFRFLAWSPFGDGFNCPTYSSTYNIPYTDKLALADVTPPPPPGPPGPPSPPPRPPLPPSPSPPPPPRPPFAPSEPSAPSLAPAILQFVVEWADVTPVVQGMVIEDDFIDLDLTVSWLVGKTIYSINVEGYDNVETSSPSTSSARPLPQYVQPIVRGGMHGGDNVITGFNNESVFWAGRYGNDRPDDSIYNICLTLYADERNKTGLVLNVTISVYHEGILVRQYQRTWDTSTSKGLPPGDICNSTSGGFMGNYDFNPRYDPNLPAFEALPDYLRPEVANFDAFKGIVYSTSSSSRPLIRAWSDADGAYSKRDGAPAVLDFTGNCVLFQDTSTAAIAFDSNKCSSFGYSLPKSWNTSAGGAFTVVWIGSLDFPPYFGPVTLLSIGSPSRGFSWTSQYRRAQAKWKNDGNGFFVSSSDVPAPPEKHWTMEVTIRRGRGTGISCHRYNKQSPYLQSWYFESQPSEIVSAFAVGSDLLNTAGQLRGKVSVVLIYNRALPSNDLLALASFYAKRFAWAKPVGDLPAFRQLPEKLLPEVASFDALINIVPAFTSSNSTSALTPVKEWLDSDGTYRKRGWPPVFINLIGNCVPYFDGLTAAITFDGATCTGVSSRKLPKSWDESARAAFTMVWIGRFTPNVTNKKEQVLMTLSRTKENVKQELYWDSTRRFINSTELNFGFDIRSSDMPSTPAGLWTMEVLARPVGAASVSYYRYNRLSPYLQSWNFPSKPLEIFSDALTIGSDTRFPRRYLDGQVSVVLLYNRALSGIDLIDLASVYGKRFAWSTPAGARPGYRQLPDNLRPEVVNFDAQIGIVQSNFNVAQAGVSSTSSTTSVVRVWLDADGDNSKRGGLPVQLNFTGNCSIYQDAFTDAIAFDGDTCAGYGNYDLPSSWNKSGEAAFTAVWIGSFTPNVSKSQMLMTLSRTKQDFEEELYWESTYLFAYASGYGFELDNSSVPAAPTDMWTLEAIVRPSGATSVSYYRYNKQNPYLQSWFFSGKPSKIFPDSFAIGADIRDDDGKFLNGKVSVILIYNRALSTSELVQLSSFYSNRFSWPKPTNVPPPPPTKDCQGFSGYIATPKADHNGDDIVKYSSLATAARECLQSPRCKGFNTDGWVKTTAAPLAFHPSMCFYTKGCPRPDGWCNHKGSVFRQLDCDGDGALDLTCFDNDGRRWALLSKNGCVGDGAGKTPVDVCPAGFGCSRPADSWCNHKGSVFRQLDCDGDGALDLTCSDNDGRRWALLSKNGCAGDGAGKTPVDVCPAGFGCPRPDGWCNQKGSVFRQLDCDGDGALDLTCSDNDGGRWAILSKNGCAADWAGGRPVDVCPASFGCPRPDGWCNHKGSVFRQLDCDGDGALDLTCFDKDGGRWALLSKNGCAGDGAGKTPVDVCPAGFRA</sequence>
<feature type="region of interest" description="Disordered" evidence="1">
    <location>
        <begin position="390"/>
        <end position="427"/>
    </location>
</feature>
<dbReference type="SUPFAM" id="SSF49899">
    <property type="entry name" value="Concanavalin A-like lectins/glucanases"/>
    <property type="match status" value="1"/>
</dbReference>
<feature type="region of interest" description="Disordered" evidence="1">
    <location>
        <begin position="926"/>
        <end position="969"/>
    </location>
</feature>
<dbReference type="Proteomes" id="UP000747399">
    <property type="component" value="Unassembled WGS sequence"/>
</dbReference>
<feature type="compositionally biased region" description="Low complexity" evidence="1">
    <location>
        <begin position="449"/>
        <end position="464"/>
    </location>
</feature>
<dbReference type="EMBL" id="BNCO01000057">
    <property type="protein sequence ID" value="GIL63342.1"/>
    <property type="molecule type" value="Genomic_DNA"/>
</dbReference>
<dbReference type="PANTHER" id="PTHR46345:SF8">
    <property type="entry name" value="FORMIN 3, ISOFORM B"/>
    <property type="match status" value="1"/>
</dbReference>
<feature type="compositionally biased region" description="Low complexity" evidence="1">
    <location>
        <begin position="397"/>
        <end position="408"/>
    </location>
</feature>
<feature type="signal peptide" evidence="2">
    <location>
        <begin position="1"/>
        <end position="35"/>
    </location>
</feature>
<accession>A0A8J4FA31</accession>